<comment type="catalytic activity">
    <reaction evidence="11 12">
        <text>a UDP-3-O-[(3R)-3-hydroxyacyl]-N-acetyl-alpha-D-glucosamine + H2O = a UDP-3-O-[(3R)-3-hydroxyacyl]-alpha-D-glucosamine + acetate</text>
        <dbReference type="Rhea" id="RHEA:67816"/>
        <dbReference type="ChEBI" id="CHEBI:15377"/>
        <dbReference type="ChEBI" id="CHEBI:30089"/>
        <dbReference type="ChEBI" id="CHEBI:137740"/>
        <dbReference type="ChEBI" id="CHEBI:173225"/>
        <dbReference type="EC" id="3.5.1.108"/>
    </reaction>
</comment>
<keyword evidence="14" id="KW-1185">Reference proteome</keyword>
<dbReference type="RefSeq" id="WP_369313517.1">
    <property type="nucleotide sequence ID" value="NZ_JBEHZE010000001.1"/>
</dbReference>
<evidence type="ECO:0000256" key="5">
    <source>
        <dbReference type="ARBA" id="ARBA00022516"/>
    </source>
</evidence>
<dbReference type="InterPro" id="IPR020568">
    <property type="entry name" value="Ribosomal_Su5_D2-typ_SF"/>
</dbReference>
<dbReference type="GO" id="GO:0103117">
    <property type="term" value="F:UDP-3-O-acyl-N-acetylglucosamine deacetylase activity"/>
    <property type="evidence" value="ECO:0007669"/>
    <property type="project" value="UniProtKB-EC"/>
</dbReference>
<feature type="binding site" evidence="12">
    <location>
        <position position="84"/>
    </location>
    <ligand>
        <name>Zn(2+)</name>
        <dbReference type="ChEBI" id="CHEBI:29105"/>
    </ligand>
</feature>
<feature type="active site" description="Proton donor" evidence="12">
    <location>
        <position position="268"/>
    </location>
</feature>
<dbReference type="HAMAP" id="MF_00388">
    <property type="entry name" value="LpxC"/>
    <property type="match status" value="1"/>
</dbReference>
<evidence type="ECO:0000256" key="6">
    <source>
        <dbReference type="ARBA" id="ARBA00022556"/>
    </source>
</evidence>
<evidence type="ECO:0000256" key="4">
    <source>
        <dbReference type="ARBA" id="ARBA00012745"/>
    </source>
</evidence>
<comment type="pathway">
    <text evidence="3 12">Glycolipid biosynthesis; lipid IV(A) biosynthesis; lipid IV(A) from (3R)-3-hydroxytetradecanoyl-[acyl-carrier-protein] and UDP-N-acetyl-alpha-D-glucosamine: step 2/6.</text>
</comment>
<dbReference type="Gene3D" id="3.30.230.20">
    <property type="entry name" value="lpxc deacetylase, domain 1"/>
    <property type="match status" value="1"/>
</dbReference>
<comment type="caution">
    <text evidence="13">The sequence shown here is derived from an EMBL/GenBank/DDBJ whole genome shotgun (WGS) entry which is preliminary data.</text>
</comment>
<comment type="function">
    <text evidence="2 12">Catalyzes the hydrolysis of UDP-3-O-myristoyl-N-acetylglucosamine to form UDP-3-O-myristoylglucosamine and acetate, the committed step in lipid A biosynthesis.</text>
</comment>
<evidence type="ECO:0000256" key="12">
    <source>
        <dbReference type="HAMAP-Rule" id="MF_00388"/>
    </source>
</evidence>
<dbReference type="PANTHER" id="PTHR33694:SF1">
    <property type="entry name" value="UDP-3-O-ACYL-N-ACETYLGLUCOSAMINE DEACETYLASE 1, MITOCHONDRIAL-RELATED"/>
    <property type="match status" value="1"/>
</dbReference>
<keyword evidence="5 12" id="KW-0444">Lipid biosynthesis</keyword>
<sequence>MSYKSERQHTVKSDIRFSGIGLHTGVECLAVVRPGAANTGLLFRRLDVEQGDNVIRANPNNVLHACHGTTVANADGNSVATIEHLMAALALCGVDNAEIDVTGPEIPIYDGSASFFVSAINSAGTCAQDADRQPIIVVDRTKVVDGDRWIEIQPSDDRIIDIEIDFGDCLIGRQALSIDLDAVQILEKLSSARTFCRLNEVEALRGIGLILGGSLSNSLVVDGDRLLNEEPLRDEAEFVLHKALDLIGDLYLLGAPIVGHIRAMRPGHDLNTRLAQAIARQAKPALRPAAQEPVRVTA</sequence>
<evidence type="ECO:0000256" key="8">
    <source>
        <dbReference type="ARBA" id="ARBA00022801"/>
    </source>
</evidence>
<comment type="similarity">
    <text evidence="12">Belongs to the LpxC family.</text>
</comment>
<dbReference type="InterPro" id="IPR011334">
    <property type="entry name" value="UDP-acyl_GlcNac_deAcase_C"/>
</dbReference>
<dbReference type="NCBIfam" id="TIGR00325">
    <property type="entry name" value="lpxC"/>
    <property type="match status" value="1"/>
</dbReference>
<dbReference type="PANTHER" id="PTHR33694">
    <property type="entry name" value="UDP-3-O-ACYL-N-ACETYLGLUCOSAMINE DEACETYLASE 1, MITOCHONDRIAL-RELATED"/>
    <property type="match status" value="1"/>
</dbReference>
<evidence type="ECO:0000256" key="9">
    <source>
        <dbReference type="ARBA" id="ARBA00022833"/>
    </source>
</evidence>
<proteinExistence type="inferred from homology"/>
<dbReference type="EC" id="3.5.1.108" evidence="4 12"/>
<keyword evidence="8 12" id="KW-0378">Hydrolase</keyword>
<evidence type="ECO:0000256" key="11">
    <source>
        <dbReference type="ARBA" id="ARBA00024535"/>
    </source>
</evidence>
<keyword evidence="9 12" id="KW-0862">Zinc</keyword>
<protein>
    <recommendedName>
        <fullName evidence="4 12">UDP-3-O-acyl-N-acetylglucosamine deacetylase</fullName>
        <shortName evidence="12">UDP-3-O-acyl-GlcNAc deacetylase</shortName>
        <ecNumber evidence="4 12">3.5.1.108</ecNumber>
    </recommendedName>
    <alternativeName>
        <fullName evidence="12">UDP-3-O-[R-3-hydroxymyristoyl]-N-acetylglucosamine deacetylase</fullName>
    </alternativeName>
</protein>
<dbReference type="Gene3D" id="3.30.1700.10">
    <property type="entry name" value="lpxc deacetylase, domain 2"/>
    <property type="match status" value="1"/>
</dbReference>
<keyword evidence="10 12" id="KW-0443">Lipid metabolism</keyword>
<dbReference type="EMBL" id="JBEHZE010000001">
    <property type="protein sequence ID" value="MEX6633544.1"/>
    <property type="molecule type" value="Genomic_DNA"/>
</dbReference>
<evidence type="ECO:0000256" key="2">
    <source>
        <dbReference type="ARBA" id="ARBA00002923"/>
    </source>
</evidence>
<evidence type="ECO:0000256" key="10">
    <source>
        <dbReference type="ARBA" id="ARBA00023098"/>
    </source>
</evidence>
<dbReference type="InterPro" id="IPR004463">
    <property type="entry name" value="UDP-acyl_GlcNac_deAcase"/>
</dbReference>
<dbReference type="InterPro" id="IPR015870">
    <property type="entry name" value="UDP-acyl_N-AcGlcN_deAcase_N"/>
</dbReference>
<dbReference type="Pfam" id="PF03331">
    <property type="entry name" value="LpxC"/>
    <property type="match status" value="1"/>
</dbReference>
<evidence type="ECO:0000256" key="7">
    <source>
        <dbReference type="ARBA" id="ARBA00022723"/>
    </source>
</evidence>
<reference evidence="13 14" key="1">
    <citation type="submission" date="2024-05" db="EMBL/GenBank/DDBJ databases">
        <title>Three bacterial strains, DH-69, EH-24, and ECK-19 isolated from coastal sediments.</title>
        <authorList>
            <person name="Ye Y.-Q."/>
            <person name="Du Z.-J."/>
        </authorList>
    </citation>
    <scope>NUCLEOTIDE SEQUENCE [LARGE SCALE GENOMIC DNA]</scope>
    <source>
        <strain evidence="13 14">ECK-19</strain>
    </source>
</reference>
<keyword evidence="6 12" id="KW-0441">Lipid A biosynthesis</keyword>
<keyword evidence="7 12" id="KW-0479">Metal-binding</keyword>
<name>A0ABV3Z422_9PROT</name>
<accession>A0ABV3Z422</accession>
<organism evidence="13 14">
    <name type="scientific">Hyphococcus lacteus</name>
    <dbReference type="NCBI Taxonomy" id="3143536"/>
    <lineage>
        <taxon>Bacteria</taxon>
        <taxon>Pseudomonadati</taxon>
        <taxon>Pseudomonadota</taxon>
        <taxon>Alphaproteobacteria</taxon>
        <taxon>Parvularculales</taxon>
        <taxon>Parvularculaceae</taxon>
        <taxon>Hyphococcus</taxon>
    </lineage>
</organism>
<comment type="cofactor">
    <cofactor evidence="1 12">
        <name>Zn(2+)</name>
        <dbReference type="ChEBI" id="CHEBI:29105"/>
    </cofactor>
</comment>
<feature type="binding site" evidence="12">
    <location>
        <position position="241"/>
    </location>
    <ligand>
        <name>Zn(2+)</name>
        <dbReference type="ChEBI" id="CHEBI:29105"/>
    </ligand>
</feature>
<evidence type="ECO:0000313" key="13">
    <source>
        <dbReference type="EMBL" id="MEX6633544.1"/>
    </source>
</evidence>
<dbReference type="SUPFAM" id="SSF54211">
    <property type="entry name" value="Ribosomal protein S5 domain 2-like"/>
    <property type="match status" value="2"/>
</dbReference>
<gene>
    <name evidence="12 13" type="primary">lpxC</name>
    <name evidence="13" type="ORF">ABFZ84_08275</name>
</gene>
<dbReference type="Proteomes" id="UP001560685">
    <property type="component" value="Unassembled WGS sequence"/>
</dbReference>
<evidence type="ECO:0000313" key="14">
    <source>
        <dbReference type="Proteomes" id="UP001560685"/>
    </source>
</evidence>
<feature type="binding site" evidence="12">
    <location>
        <position position="245"/>
    </location>
    <ligand>
        <name>Zn(2+)</name>
        <dbReference type="ChEBI" id="CHEBI:29105"/>
    </ligand>
</feature>
<evidence type="ECO:0000256" key="3">
    <source>
        <dbReference type="ARBA" id="ARBA00005002"/>
    </source>
</evidence>
<evidence type="ECO:0000256" key="1">
    <source>
        <dbReference type="ARBA" id="ARBA00001947"/>
    </source>
</evidence>